<dbReference type="GO" id="GO:0003700">
    <property type="term" value="F:DNA-binding transcription factor activity"/>
    <property type="evidence" value="ECO:0007669"/>
    <property type="project" value="InterPro"/>
</dbReference>
<protein>
    <submittedName>
        <fullName evidence="5">Transcriptional regulator, AraC family</fullName>
    </submittedName>
</protein>
<evidence type="ECO:0000256" key="2">
    <source>
        <dbReference type="ARBA" id="ARBA00023125"/>
    </source>
</evidence>
<name>U2KEB1_9FIRM</name>
<dbReference type="EMBL" id="AWVF01000093">
    <property type="protein sequence ID" value="ERJ96866.1"/>
    <property type="molecule type" value="Genomic_DNA"/>
</dbReference>
<dbReference type="Gene3D" id="2.60.120.10">
    <property type="entry name" value="Jelly Rolls"/>
    <property type="match status" value="1"/>
</dbReference>
<dbReference type="SUPFAM" id="SSF46689">
    <property type="entry name" value="Homeodomain-like"/>
    <property type="match status" value="2"/>
</dbReference>
<dbReference type="Pfam" id="PF12833">
    <property type="entry name" value="HTH_18"/>
    <property type="match status" value="1"/>
</dbReference>
<keyword evidence="6" id="KW-1185">Reference proteome</keyword>
<keyword evidence="2" id="KW-0238">DNA-binding</keyword>
<dbReference type="STRING" id="411473.RUMCAL_00793"/>
<dbReference type="PATRIC" id="fig|411473.3.peg.643"/>
<dbReference type="GO" id="GO:0043565">
    <property type="term" value="F:sequence-specific DNA binding"/>
    <property type="evidence" value="ECO:0007669"/>
    <property type="project" value="InterPro"/>
</dbReference>
<dbReference type="eggNOG" id="COG2169">
    <property type="taxonomic scope" value="Bacteria"/>
</dbReference>
<dbReference type="PROSITE" id="PS00041">
    <property type="entry name" value="HTH_ARAC_FAMILY_1"/>
    <property type="match status" value="1"/>
</dbReference>
<dbReference type="InterPro" id="IPR020449">
    <property type="entry name" value="Tscrpt_reg_AraC-type_HTH"/>
</dbReference>
<dbReference type="Gene3D" id="1.10.10.60">
    <property type="entry name" value="Homeodomain-like"/>
    <property type="match status" value="2"/>
</dbReference>
<keyword evidence="1" id="KW-0805">Transcription regulation</keyword>
<dbReference type="InterPro" id="IPR009057">
    <property type="entry name" value="Homeodomain-like_sf"/>
</dbReference>
<dbReference type="Proteomes" id="UP000016662">
    <property type="component" value="Unassembled WGS sequence"/>
</dbReference>
<dbReference type="PANTHER" id="PTHR43280:SF2">
    <property type="entry name" value="HTH-TYPE TRANSCRIPTIONAL REGULATOR EXSA"/>
    <property type="match status" value="1"/>
</dbReference>
<feature type="domain" description="HTH araC/xylS-type" evidence="4">
    <location>
        <begin position="198"/>
        <end position="296"/>
    </location>
</feature>
<dbReference type="PRINTS" id="PR00032">
    <property type="entry name" value="HTHARAC"/>
</dbReference>
<gene>
    <name evidence="5" type="ORF">RUMCAL_00793</name>
</gene>
<dbReference type="SUPFAM" id="SSF51215">
    <property type="entry name" value="Regulatory protein AraC"/>
    <property type="match status" value="1"/>
</dbReference>
<dbReference type="HOGENOM" id="CLU_000445_88_3_9"/>
<sequence>MQRKKETEVSELEKQKFYEKRKHGTPRFPMECFVTRADGNQHFLVPLHWHRNIEIMQMLHGTAVITIGNETFSAVEGDIFCINQEELHRIVSEDNQLVYRTVIFPLQALTFSESDAAQTYLEQIVQGVLRFPVQVTNETEKYFLRETLYQIQIAAEQKSVGYELMVKAQLLQIIAQMLCQHQIVSVQHSPSEKSKRLKEMLHFIQRHYAAPLTITVMAEQFHMSEKYFSRYFRIATGQNFTAYLNAVRIEKAQALLLETDETVLEIAFSCGYENVSYFNRVFRRQTGYSPLQYRSIAVS</sequence>
<accession>U2KEB1</accession>
<dbReference type="PROSITE" id="PS01124">
    <property type="entry name" value="HTH_ARAC_FAMILY_2"/>
    <property type="match status" value="1"/>
</dbReference>
<dbReference type="InterPro" id="IPR037923">
    <property type="entry name" value="HTH-like"/>
</dbReference>
<dbReference type="AlphaFoldDB" id="U2KEB1"/>
<dbReference type="InterPro" id="IPR014710">
    <property type="entry name" value="RmlC-like_jellyroll"/>
</dbReference>
<dbReference type="InterPro" id="IPR003313">
    <property type="entry name" value="AraC-bd"/>
</dbReference>
<proteinExistence type="predicted"/>
<dbReference type="OrthoDB" id="113759at2"/>
<comment type="caution">
    <text evidence="5">The sequence shown here is derived from an EMBL/GenBank/DDBJ whole genome shotgun (WGS) entry which is preliminary data.</text>
</comment>
<evidence type="ECO:0000313" key="6">
    <source>
        <dbReference type="Proteomes" id="UP000016662"/>
    </source>
</evidence>
<dbReference type="Pfam" id="PF02311">
    <property type="entry name" value="AraC_binding"/>
    <property type="match status" value="1"/>
</dbReference>
<evidence type="ECO:0000313" key="5">
    <source>
        <dbReference type="EMBL" id="ERJ96866.1"/>
    </source>
</evidence>
<organism evidence="5 6">
    <name type="scientific">Ruminococcus callidus ATCC 27760</name>
    <dbReference type="NCBI Taxonomy" id="411473"/>
    <lineage>
        <taxon>Bacteria</taxon>
        <taxon>Bacillati</taxon>
        <taxon>Bacillota</taxon>
        <taxon>Clostridia</taxon>
        <taxon>Eubacteriales</taxon>
        <taxon>Oscillospiraceae</taxon>
        <taxon>Ruminococcus</taxon>
    </lineage>
</organism>
<evidence type="ECO:0000256" key="3">
    <source>
        <dbReference type="ARBA" id="ARBA00023163"/>
    </source>
</evidence>
<evidence type="ECO:0000259" key="4">
    <source>
        <dbReference type="PROSITE" id="PS01124"/>
    </source>
</evidence>
<keyword evidence="3" id="KW-0804">Transcription</keyword>
<dbReference type="SMART" id="SM00342">
    <property type="entry name" value="HTH_ARAC"/>
    <property type="match status" value="1"/>
</dbReference>
<dbReference type="InterPro" id="IPR018060">
    <property type="entry name" value="HTH_AraC"/>
</dbReference>
<reference evidence="5 6" key="1">
    <citation type="submission" date="2013-07" db="EMBL/GenBank/DDBJ databases">
        <authorList>
            <person name="Weinstock G."/>
            <person name="Sodergren E."/>
            <person name="Wylie T."/>
            <person name="Fulton L."/>
            <person name="Fulton R."/>
            <person name="Fronick C."/>
            <person name="O'Laughlin M."/>
            <person name="Godfrey J."/>
            <person name="Miner T."/>
            <person name="Herter B."/>
            <person name="Appelbaum E."/>
            <person name="Cordes M."/>
            <person name="Lek S."/>
            <person name="Wollam A."/>
            <person name="Pepin K.H."/>
            <person name="Palsikar V.B."/>
            <person name="Mitreva M."/>
            <person name="Wilson R.K."/>
        </authorList>
    </citation>
    <scope>NUCLEOTIDE SEQUENCE [LARGE SCALE GENOMIC DNA]</scope>
    <source>
        <strain evidence="5 6">ATCC 27760</strain>
    </source>
</reference>
<dbReference type="PANTHER" id="PTHR43280">
    <property type="entry name" value="ARAC-FAMILY TRANSCRIPTIONAL REGULATOR"/>
    <property type="match status" value="1"/>
</dbReference>
<evidence type="ECO:0000256" key="1">
    <source>
        <dbReference type="ARBA" id="ARBA00023015"/>
    </source>
</evidence>
<dbReference type="InterPro" id="IPR018062">
    <property type="entry name" value="HTH_AraC-typ_CS"/>
</dbReference>